<dbReference type="SMART" id="SM00256">
    <property type="entry name" value="FBOX"/>
    <property type="match status" value="1"/>
</dbReference>
<dbReference type="Pfam" id="PF07734">
    <property type="entry name" value="FBA_1"/>
    <property type="match status" value="1"/>
</dbReference>
<dbReference type="SUPFAM" id="SSF81383">
    <property type="entry name" value="F-box domain"/>
    <property type="match status" value="1"/>
</dbReference>
<dbReference type="InterPro" id="IPR006527">
    <property type="entry name" value="F-box-assoc_dom_typ1"/>
</dbReference>
<feature type="domain" description="F-box" evidence="1">
    <location>
        <begin position="1"/>
        <end position="44"/>
    </location>
</feature>
<dbReference type="PANTHER" id="PTHR31672:SF13">
    <property type="entry name" value="F-BOX PROTEIN CPR30-LIKE"/>
    <property type="match status" value="1"/>
</dbReference>
<reference evidence="2" key="1">
    <citation type="journal article" date="2025" name="Foods">
        <title>Unveiling the Microbial Signatures of Arabica Coffee Cherries: Insights into Ripeness Specific Diversity, Functional Traits, and Implications for Quality and Safety.</title>
        <authorList>
            <consortium name="RefSeq"/>
            <person name="Tenea G.N."/>
            <person name="Cifuentes V."/>
            <person name="Reyes P."/>
            <person name="Cevallos-Vallejos M."/>
        </authorList>
    </citation>
    <scope>NUCLEOTIDE SEQUENCE [LARGE SCALE GENOMIC DNA]</scope>
</reference>
<dbReference type="Proteomes" id="UP001652660">
    <property type="component" value="Chromosome 8e"/>
</dbReference>
<dbReference type="InterPro" id="IPR036047">
    <property type="entry name" value="F-box-like_dom_sf"/>
</dbReference>
<dbReference type="OrthoDB" id="591557at2759"/>
<sequence>MDQYVLENMFSWLPTRSLLRFQSVCKTWNSIISDRISSSDFRDVHLDRILKNPDKLSHSILITSPTAALGYNACLSSKDIAGFRYNACLSNKDVEKAWKYLPKPAGVHSNSFRLIGSYNGLICLHDEHFNIVLWNPCMGLYETVEKNFPLDEVCKTSKHYSFCGFGPNSSAAGGYVIVLGYHSYLILNAMDNKLGRYMWKNIQNIRSYNVFESIGVLVNGNLHWPASGLVVVSYNLNEQKLREFRAPTKSKSGQFWEQEKEFRVGNFREKLFVIFKADSKFEIWILEDNGVRKIWKWLFNIEGLVVFHDILVPLGFLKNGDIIIEVDRRFIAQYSFAYKIMKVLKQLPGGGTNTSAISFVETLAIPSN</sequence>
<dbReference type="PROSITE" id="PS50181">
    <property type="entry name" value="FBOX"/>
    <property type="match status" value="1"/>
</dbReference>
<dbReference type="Gene3D" id="1.20.1280.50">
    <property type="match status" value="1"/>
</dbReference>
<dbReference type="InterPro" id="IPR017451">
    <property type="entry name" value="F-box-assoc_interact_dom"/>
</dbReference>
<dbReference type="RefSeq" id="XP_027100882.1">
    <property type="nucleotide sequence ID" value="XM_027245081.1"/>
</dbReference>
<evidence type="ECO:0000259" key="1">
    <source>
        <dbReference type="PROSITE" id="PS50181"/>
    </source>
</evidence>
<accession>A0A6P6TW85</accession>
<dbReference type="InterPro" id="IPR050796">
    <property type="entry name" value="SCF_F-box_component"/>
</dbReference>
<name>A0A6P6TW85_COFAR</name>
<dbReference type="Pfam" id="PF12937">
    <property type="entry name" value="F-box-like"/>
    <property type="match status" value="1"/>
</dbReference>
<evidence type="ECO:0000313" key="2">
    <source>
        <dbReference type="Proteomes" id="UP001652660"/>
    </source>
</evidence>
<reference evidence="3" key="2">
    <citation type="submission" date="2025-08" db="UniProtKB">
        <authorList>
            <consortium name="RefSeq"/>
        </authorList>
    </citation>
    <scope>IDENTIFICATION</scope>
    <source>
        <tissue evidence="3">Leaves</tissue>
    </source>
</reference>
<dbReference type="InterPro" id="IPR001810">
    <property type="entry name" value="F-box_dom"/>
</dbReference>
<dbReference type="PANTHER" id="PTHR31672">
    <property type="entry name" value="BNACNNG10540D PROTEIN"/>
    <property type="match status" value="1"/>
</dbReference>
<organism evidence="2 3">
    <name type="scientific">Coffea arabica</name>
    <name type="common">Arabian coffee</name>
    <dbReference type="NCBI Taxonomy" id="13443"/>
    <lineage>
        <taxon>Eukaryota</taxon>
        <taxon>Viridiplantae</taxon>
        <taxon>Streptophyta</taxon>
        <taxon>Embryophyta</taxon>
        <taxon>Tracheophyta</taxon>
        <taxon>Spermatophyta</taxon>
        <taxon>Magnoliopsida</taxon>
        <taxon>eudicotyledons</taxon>
        <taxon>Gunneridae</taxon>
        <taxon>Pentapetalae</taxon>
        <taxon>asterids</taxon>
        <taxon>lamiids</taxon>
        <taxon>Gentianales</taxon>
        <taxon>Rubiaceae</taxon>
        <taxon>Ixoroideae</taxon>
        <taxon>Gardenieae complex</taxon>
        <taxon>Bertiereae - Coffeeae clade</taxon>
        <taxon>Coffeeae</taxon>
        <taxon>Coffea</taxon>
    </lineage>
</organism>
<gene>
    <name evidence="3" type="primary">LOC113720032</name>
</gene>
<keyword evidence="2" id="KW-1185">Reference proteome</keyword>
<dbReference type="GeneID" id="113720032"/>
<evidence type="ECO:0000313" key="3">
    <source>
        <dbReference type="RefSeq" id="XP_027100882.1"/>
    </source>
</evidence>
<dbReference type="AlphaFoldDB" id="A0A6P6TW85"/>
<dbReference type="NCBIfam" id="TIGR01640">
    <property type="entry name" value="F_box_assoc_1"/>
    <property type="match status" value="1"/>
</dbReference>
<proteinExistence type="predicted"/>
<protein>
    <submittedName>
        <fullName evidence="3">F-box/kelch-repeat protein At3g23880-like</fullName>
    </submittedName>
</protein>